<dbReference type="Proteomes" id="UP001302126">
    <property type="component" value="Unassembled WGS sequence"/>
</dbReference>
<dbReference type="GO" id="GO:0008168">
    <property type="term" value="F:methyltransferase activity"/>
    <property type="evidence" value="ECO:0007669"/>
    <property type="project" value="UniProtKB-KW"/>
</dbReference>
<protein>
    <submittedName>
        <fullName evidence="4">S-adenosyl-L-methionine-dependent methyltransferase</fullName>
    </submittedName>
</protein>
<reference evidence="4" key="2">
    <citation type="submission" date="2023-05" db="EMBL/GenBank/DDBJ databases">
        <authorList>
            <consortium name="Lawrence Berkeley National Laboratory"/>
            <person name="Steindorff A."/>
            <person name="Hensen N."/>
            <person name="Bonometti L."/>
            <person name="Westerberg I."/>
            <person name="Brannstrom I.O."/>
            <person name="Guillou S."/>
            <person name="Cros-Aarteil S."/>
            <person name="Calhoun S."/>
            <person name="Haridas S."/>
            <person name="Kuo A."/>
            <person name="Mondo S."/>
            <person name="Pangilinan J."/>
            <person name="Riley R."/>
            <person name="Labutti K."/>
            <person name="Andreopoulos B."/>
            <person name="Lipzen A."/>
            <person name="Chen C."/>
            <person name="Yanf M."/>
            <person name="Daum C."/>
            <person name="Ng V."/>
            <person name="Clum A."/>
            <person name="Ohm R."/>
            <person name="Martin F."/>
            <person name="Silar P."/>
            <person name="Natvig D."/>
            <person name="Lalanne C."/>
            <person name="Gautier V."/>
            <person name="Ament-Velasquez S.L."/>
            <person name="Kruys A."/>
            <person name="Hutchinson M.I."/>
            <person name="Powell A.J."/>
            <person name="Barry K."/>
            <person name="Miller A.N."/>
            <person name="Grigoriev I.V."/>
            <person name="Debuchy R."/>
            <person name="Gladieux P."/>
            <person name="Thoren M.H."/>
            <person name="Johannesson H."/>
        </authorList>
    </citation>
    <scope>NUCLEOTIDE SEQUENCE</scope>
    <source>
        <strain evidence="4">PSN309</strain>
    </source>
</reference>
<dbReference type="AlphaFoldDB" id="A0AAN7AC63"/>
<dbReference type="InterPro" id="IPR041698">
    <property type="entry name" value="Methyltransf_25"/>
</dbReference>
<name>A0AAN7AC63_9PEZI</name>
<dbReference type="PANTHER" id="PTHR43861">
    <property type="entry name" value="TRANS-ACONITATE 2-METHYLTRANSFERASE-RELATED"/>
    <property type="match status" value="1"/>
</dbReference>
<dbReference type="GO" id="GO:0032259">
    <property type="term" value="P:methylation"/>
    <property type="evidence" value="ECO:0007669"/>
    <property type="project" value="UniProtKB-KW"/>
</dbReference>
<dbReference type="PANTHER" id="PTHR43861:SF1">
    <property type="entry name" value="TRANS-ACONITATE 2-METHYLTRANSFERASE"/>
    <property type="match status" value="1"/>
</dbReference>
<comment type="caution">
    <text evidence="4">The sequence shown here is derived from an EMBL/GenBank/DDBJ whole genome shotgun (WGS) entry which is preliminary data.</text>
</comment>
<evidence type="ECO:0000256" key="2">
    <source>
        <dbReference type="ARBA" id="ARBA00022679"/>
    </source>
</evidence>
<dbReference type="Pfam" id="PF13649">
    <property type="entry name" value="Methyltransf_25"/>
    <property type="match status" value="1"/>
</dbReference>
<keyword evidence="1 4" id="KW-0489">Methyltransferase</keyword>
<dbReference type="EMBL" id="MU864566">
    <property type="protein sequence ID" value="KAK4183216.1"/>
    <property type="molecule type" value="Genomic_DNA"/>
</dbReference>
<evidence type="ECO:0000313" key="5">
    <source>
        <dbReference type="Proteomes" id="UP001302126"/>
    </source>
</evidence>
<evidence type="ECO:0000256" key="1">
    <source>
        <dbReference type="ARBA" id="ARBA00022603"/>
    </source>
</evidence>
<gene>
    <name evidence="4" type="ORF">QBC35DRAFT_443767</name>
</gene>
<evidence type="ECO:0000313" key="4">
    <source>
        <dbReference type="EMBL" id="KAK4183216.1"/>
    </source>
</evidence>
<dbReference type="InterPro" id="IPR029063">
    <property type="entry name" value="SAM-dependent_MTases_sf"/>
</dbReference>
<dbReference type="Gene3D" id="3.40.50.150">
    <property type="entry name" value="Vaccinia Virus protein VP39"/>
    <property type="match status" value="1"/>
</dbReference>
<keyword evidence="2" id="KW-0808">Transferase</keyword>
<reference evidence="4" key="1">
    <citation type="journal article" date="2023" name="Mol. Phylogenet. Evol.">
        <title>Genome-scale phylogeny and comparative genomics of the fungal order Sordariales.</title>
        <authorList>
            <person name="Hensen N."/>
            <person name="Bonometti L."/>
            <person name="Westerberg I."/>
            <person name="Brannstrom I.O."/>
            <person name="Guillou S."/>
            <person name="Cros-Aarteil S."/>
            <person name="Calhoun S."/>
            <person name="Haridas S."/>
            <person name="Kuo A."/>
            <person name="Mondo S."/>
            <person name="Pangilinan J."/>
            <person name="Riley R."/>
            <person name="LaButti K."/>
            <person name="Andreopoulos B."/>
            <person name="Lipzen A."/>
            <person name="Chen C."/>
            <person name="Yan M."/>
            <person name="Daum C."/>
            <person name="Ng V."/>
            <person name="Clum A."/>
            <person name="Steindorff A."/>
            <person name="Ohm R.A."/>
            <person name="Martin F."/>
            <person name="Silar P."/>
            <person name="Natvig D.O."/>
            <person name="Lalanne C."/>
            <person name="Gautier V."/>
            <person name="Ament-Velasquez S.L."/>
            <person name="Kruys A."/>
            <person name="Hutchinson M.I."/>
            <person name="Powell A.J."/>
            <person name="Barry K."/>
            <person name="Miller A.N."/>
            <person name="Grigoriev I.V."/>
            <person name="Debuchy R."/>
            <person name="Gladieux P."/>
            <person name="Hiltunen Thoren M."/>
            <person name="Johannesson H."/>
        </authorList>
    </citation>
    <scope>NUCLEOTIDE SEQUENCE</scope>
    <source>
        <strain evidence="4">PSN309</strain>
    </source>
</reference>
<keyword evidence="5" id="KW-1185">Reference proteome</keyword>
<evidence type="ECO:0000259" key="3">
    <source>
        <dbReference type="Pfam" id="PF13649"/>
    </source>
</evidence>
<feature type="domain" description="Methyltransferase" evidence="3">
    <location>
        <begin position="41"/>
        <end position="150"/>
    </location>
</feature>
<organism evidence="4 5">
    <name type="scientific">Podospora australis</name>
    <dbReference type="NCBI Taxonomy" id="1536484"/>
    <lineage>
        <taxon>Eukaryota</taxon>
        <taxon>Fungi</taxon>
        <taxon>Dikarya</taxon>
        <taxon>Ascomycota</taxon>
        <taxon>Pezizomycotina</taxon>
        <taxon>Sordariomycetes</taxon>
        <taxon>Sordariomycetidae</taxon>
        <taxon>Sordariales</taxon>
        <taxon>Podosporaceae</taxon>
        <taxon>Podospora</taxon>
    </lineage>
</organism>
<dbReference type="CDD" id="cd02440">
    <property type="entry name" value="AdoMet_MTases"/>
    <property type="match status" value="1"/>
</dbReference>
<sequence>MSIATKEYDWDPEVYQKNLSFVPKLASRIMQWLDADKDDAILDLGCGDGVLDVDLGQIVSQGNGRLVGVDSSQPMIEAAKKAVAAASSPAVSERCTFEVMDATTLVDRPDLQKGEFTKVFSSSAMHWIMGPSDRREVFLQGVKAALKPGGTFVFEMGGSGNVSEMRAAMLAAVSRRVGGLDKIVEPWFFPDEAWMKTMLEDKIGGFKIEKSEMEWRATWADQGGCDGWVRLVGAQLFDLVSEEEREECIKEAVGVTEVVCRMPDGKFAFNYVRLRVVARRLY</sequence>
<proteinExistence type="predicted"/>
<dbReference type="SUPFAM" id="SSF53335">
    <property type="entry name" value="S-adenosyl-L-methionine-dependent methyltransferases"/>
    <property type="match status" value="1"/>
</dbReference>
<accession>A0AAN7AC63</accession>